<evidence type="ECO:0000313" key="2">
    <source>
        <dbReference type="Proteomes" id="UP001244443"/>
    </source>
</evidence>
<dbReference type="AlphaFoldDB" id="A0AA51N7G2"/>
<evidence type="ECO:0000313" key="1">
    <source>
        <dbReference type="EMBL" id="WMN07488.1"/>
    </source>
</evidence>
<proteinExistence type="predicted"/>
<name>A0AA51N7G2_9BACT</name>
<dbReference type="Proteomes" id="UP001244443">
    <property type="component" value="Chromosome"/>
</dbReference>
<accession>A0AA51N7G2</accession>
<organism evidence="1 2">
    <name type="scientific">Marivirga arenosa</name>
    <dbReference type="NCBI Taxonomy" id="3059076"/>
    <lineage>
        <taxon>Bacteria</taxon>
        <taxon>Pseudomonadati</taxon>
        <taxon>Bacteroidota</taxon>
        <taxon>Cytophagia</taxon>
        <taxon>Cytophagales</taxon>
        <taxon>Marivirgaceae</taxon>
        <taxon>Marivirga</taxon>
    </lineage>
</organism>
<reference evidence="1" key="1">
    <citation type="submission" date="2023-08" db="EMBL/GenBank/DDBJ databases">
        <title>Comparative genomics and taxonomic characterization of three novel marine species of genus Marivirga.</title>
        <authorList>
            <person name="Muhammad N."/>
            <person name="Kim S.-G."/>
        </authorList>
    </citation>
    <scope>NUCLEOTIDE SEQUENCE [LARGE SCALE GENOMIC DNA]</scope>
    <source>
        <strain evidence="1">ABR2-2</strain>
    </source>
</reference>
<keyword evidence="2" id="KW-1185">Reference proteome</keyword>
<gene>
    <name evidence="1" type="ORF">QYS48_28915</name>
</gene>
<protein>
    <submittedName>
        <fullName evidence="1">Uncharacterized protein</fullName>
    </submittedName>
</protein>
<sequence length="165" mass="18808">MIKSVFLFIISICLSFTLLGQSSQISESGGVIMLIDLEKSNTANFERGSYNGKPHVLGDTITSLLDKVESTYVYYKESTGAYSSMEKNIEKPIIYSSLQKVIKYYDKLLRKDKIESQKAKEDLLLILNNGIALKNFKTETFELNLKATRNKAELARLFEKVRFQN</sequence>
<dbReference type="RefSeq" id="WP_308357649.1">
    <property type="nucleotide sequence ID" value="NZ_CP129970.2"/>
</dbReference>
<dbReference type="EMBL" id="CP129970">
    <property type="protein sequence ID" value="WMN07488.1"/>
    <property type="molecule type" value="Genomic_DNA"/>
</dbReference>